<evidence type="ECO:0000259" key="4">
    <source>
        <dbReference type="PROSITE" id="PS50995"/>
    </source>
</evidence>
<dbReference type="InterPro" id="IPR023187">
    <property type="entry name" value="Tscrpt_reg_MarR-type_CS"/>
</dbReference>
<name>A0A366MR71_9BACT</name>
<dbReference type="OrthoDB" id="195851at2"/>
<dbReference type="RefSeq" id="WP_113894803.1">
    <property type="nucleotide sequence ID" value="NZ_JANJGA010000014.1"/>
</dbReference>
<dbReference type="PRINTS" id="PR00598">
    <property type="entry name" value="HTHMARR"/>
</dbReference>
<sequence length="145" mass="16933">MKFDMNLSLGFILNKTALMSKTLFAQKIKEFDITPEQWSIIFRTVETKGLTQKEISDSTYKDQANITRTIDRLEKKGFLQRESNKLDRRIINIHPTQKAIDIVDDITLCSSDFNDELTKGFSQDEKNQLINLLDRVYKNLQKDNL</sequence>
<evidence type="ECO:0000256" key="1">
    <source>
        <dbReference type="ARBA" id="ARBA00023015"/>
    </source>
</evidence>
<dbReference type="AlphaFoldDB" id="A0A366MR71"/>
<dbReference type="Gene3D" id="1.10.10.10">
    <property type="entry name" value="Winged helix-like DNA-binding domain superfamily/Winged helix DNA-binding domain"/>
    <property type="match status" value="1"/>
</dbReference>
<dbReference type="SUPFAM" id="SSF46785">
    <property type="entry name" value="Winged helix' DNA-binding domain"/>
    <property type="match status" value="1"/>
</dbReference>
<dbReference type="PROSITE" id="PS50995">
    <property type="entry name" value="HTH_MARR_2"/>
    <property type="match status" value="1"/>
</dbReference>
<feature type="domain" description="HTH marR-type" evidence="4">
    <location>
        <begin position="1"/>
        <end position="138"/>
    </location>
</feature>
<dbReference type="Proteomes" id="UP000252669">
    <property type="component" value="Unassembled WGS sequence"/>
</dbReference>
<dbReference type="InterPro" id="IPR000835">
    <property type="entry name" value="HTH_MarR-typ"/>
</dbReference>
<proteinExistence type="predicted"/>
<evidence type="ECO:0000313" key="5">
    <source>
        <dbReference type="EMBL" id="RBQ28547.1"/>
    </source>
</evidence>
<dbReference type="InterPro" id="IPR036390">
    <property type="entry name" value="WH_DNA-bd_sf"/>
</dbReference>
<dbReference type="Pfam" id="PF01047">
    <property type="entry name" value="MarR"/>
    <property type="match status" value="1"/>
</dbReference>
<gene>
    <name evidence="5" type="ORF">CRU91_08530</name>
</gene>
<evidence type="ECO:0000256" key="2">
    <source>
        <dbReference type="ARBA" id="ARBA00023125"/>
    </source>
</evidence>
<dbReference type="PROSITE" id="PS01117">
    <property type="entry name" value="HTH_MARR_1"/>
    <property type="match status" value="1"/>
</dbReference>
<evidence type="ECO:0000313" key="6">
    <source>
        <dbReference type="Proteomes" id="UP000252669"/>
    </source>
</evidence>
<keyword evidence="3" id="KW-0804">Transcription</keyword>
<dbReference type="GO" id="GO:0003677">
    <property type="term" value="F:DNA binding"/>
    <property type="evidence" value="ECO:0007669"/>
    <property type="project" value="UniProtKB-KW"/>
</dbReference>
<dbReference type="SMART" id="SM00347">
    <property type="entry name" value="HTH_MARR"/>
    <property type="match status" value="1"/>
</dbReference>
<keyword evidence="6" id="KW-1185">Reference proteome</keyword>
<dbReference type="EMBL" id="PDKB01000014">
    <property type="protein sequence ID" value="RBQ28547.1"/>
    <property type="molecule type" value="Genomic_DNA"/>
</dbReference>
<keyword evidence="1" id="KW-0805">Transcription regulation</keyword>
<dbReference type="PANTHER" id="PTHR42756:SF1">
    <property type="entry name" value="TRANSCRIPTIONAL REPRESSOR OF EMRAB OPERON"/>
    <property type="match status" value="1"/>
</dbReference>
<reference evidence="5 6" key="1">
    <citation type="submission" date="2017-10" db="EMBL/GenBank/DDBJ databases">
        <title>Genomics of the genus Arcobacter.</title>
        <authorList>
            <person name="Perez-Cataluna A."/>
            <person name="Figueras M.J."/>
        </authorList>
    </citation>
    <scope>NUCLEOTIDE SEQUENCE [LARGE SCALE GENOMIC DNA]</scope>
    <source>
        <strain evidence="5 6">CECT 9230</strain>
    </source>
</reference>
<protein>
    <submittedName>
        <fullName evidence="5">MarR family transcriptional regulator</fullName>
    </submittedName>
</protein>
<dbReference type="GO" id="GO:0003700">
    <property type="term" value="F:DNA-binding transcription factor activity"/>
    <property type="evidence" value="ECO:0007669"/>
    <property type="project" value="InterPro"/>
</dbReference>
<comment type="caution">
    <text evidence="5">The sequence shown here is derived from an EMBL/GenBank/DDBJ whole genome shotgun (WGS) entry which is preliminary data.</text>
</comment>
<organism evidence="5 6">
    <name type="scientific">Aliarcobacter vitoriensis</name>
    <dbReference type="NCBI Taxonomy" id="2011099"/>
    <lineage>
        <taxon>Bacteria</taxon>
        <taxon>Pseudomonadati</taxon>
        <taxon>Campylobacterota</taxon>
        <taxon>Epsilonproteobacteria</taxon>
        <taxon>Campylobacterales</taxon>
        <taxon>Arcobacteraceae</taxon>
        <taxon>Aliarcobacter</taxon>
    </lineage>
</organism>
<dbReference type="PANTHER" id="PTHR42756">
    <property type="entry name" value="TRANSCRIPTIONAL REGULATOR, MARR"/>
    <property type="match status" value="1"/>
</dbReference>
<accession>A0A366MR71</accession>
<keyword evidence="2" id="KW-0238">DNA-binding</keyword>
<evidence type="ECO:0000256" key="3">
    <source>
        <dbReference type="ARBA" id="ARBA00023163"/>
    </source>
</evidence>
<dbReference type="InterPro" id="IPR036388">
    <property type="entry name" value="WH-like_DNA-bd_sf"/>
</dbReference>